<feature type="transmembrane region" description="Helical" evidence="6">
    <location>
        <begin position="313"/>
        <end position="331"/>
    </location>
</feature>
<evidence type="ECO:0000259" key="7">
    <source>
        <dbReference type="PROSITE" id="PS50850"/>
    </source>
</evidence>
<proteinExistence type="predicted"/>
<feature type="transmembrane region" description="Helical" evidence="6">
    <location>
        <begin position="157"/>
        <end position="180"/>
    </location>
</feature>
<accession>A0A367GT77</accession>
<dbReference type="InterPro" id="IPR050495">
    <property type="entry name" value="ATG22/LtaA_families"/>
</dbReference>
<keyword evidence="3 6" id="KW-0812">Transmembrane</keyword>
<dbReference type="SUPFAM" id="SSF103473">
    <property type="entry name" value="MFS general substrate transporter"/>
    <property type="match status" value="1"/>
</dbReference>
<protein>
    <submittedName>
        <fullName evidence="8">MFS transporter</fullName>
    </submittedName>
</protein>
<feature type="transmembrane region" description="Helical" evidence="6">
    <location>
        <begin position="250"/>
        <end position="271"/>
    </location>
</feature>
<feature type="transmembrane region" description="Helical" evidence="6">
    <location>
        <begin position="406"/>
        <end position="426"/>
    </location>
</feature>
<dbReference type="GO" id="GO:0022857">
    <property type="term" value="F:transmembrane transporter activity"/>
    <property type="evidence" value="ECO:0007669"/>
    <property type="project" value="InterPro"/>
</dbReference>
<dbReference type="Gene3D" id="1.20.1250.20">
    <property type="entry name" value="MFS general substrate transporter like domains"/>
    <property type="match status" value="1"/>
</dbReference>
<comment type="caution">
    <text evidence="8">The sequence shown here is derived from an EMBL/GenBank/DDBJ whole genome shotgun (WGS) entry which is preliminary data.</text>
</comment>
<dbReference type="InterPro" id="IPR024671">
    <property type="entry name" value="Atg22-like"/>
</dbReference>
<dbReference type="InterPro" id="IPR020846">
    <property type="entry name" value="MFS_dom"/>
</dbReference>
<dbReference type="Proteomes" id="UP000253209">
    <property type="component" value="Unassembled WGS sequence"/>
</dbReference>
<feature type="transmembrane region" description="Helical" evidence="6">
    <location>
        <begin position="117"/>
        <end position="136"/>
    </location>
</feature>
<dbReference type="PANTHER" id="PTHR23519:SF1">
    <property type="entry name" value="AUTOPHAGY-RELATED PROTEIN 22"/>
    <property type="match status" value="1"/>
</dbReference>
<feature type="transmembrane region" description="Helical" evidence="6">
    <location>
        <begin position="376"/>
        <end position="394"/>
    </location>
</feature>
<keyword evidence="2" id="KW-0813">Transport</keyword>
<dbReference type="GO" id="GO:0012505">
    <property type="term" value="C:endomembrane system"/>
    <property type="evidence" value="ECO:0007669"/>
    <property type="project" value="UniProtKB-SubCell"/>
</dbReference>
<dbReference type="RefSeq" id="WP_114003950.1">
    <property type="nucleotide sequence ID" value="NZ_QGDC01000002.1"/>
</dbReference>
<dbReference type="InterPro" id="IPR036259">
    <property type="entry name" value="MFS_trans_sf"/>
</dbReference>
<name>A0A367GT77_9SPHI</name>
<keyword evidence="4 6" id="KW-1133">Transmembrane helix</keyword>
<dbReference type="OrthoDB" id="9768783at2"/>
<sequence>MQPQNNKRTIRAWAMFDWANSAYNLVITSTIFPAYYTAITTTGDNDKVDFFGFTFINTALADYALATAYLIIALMLPILTAIADYRGNKKSFMQFFTILGSLSCACLFFFTSDTLELGIICFALAAIGYCGGFVFYNSYLPQIATLDMQDKVSAKGFTYGYIGSVLLQLICFAFVLQPGWFGITDEALPAQLSFLLVGVWWIGFAQIPFAILPKGSPNAKAHHKNIIKGGFIELGKVFTKIKGMPLLKRFLPAFFFYSMGVQTVMLVATSFGAKELGLPQASLIAIILIIQLVAIGGAQLMSRLAVKYGNIKVLSYVVLFWVMVCVCAYFVTTAIQFYILAVLVGLVMGGIQSLSRSTYSKFLPPNIPDTASFFSFYDVTEKLAIVGGLFSFGLIEELTGSMRNSTLALCGYFFIGLLLLFSLLGAEKKHQKISEFSPL</sequence>
<dbReference type="Pfam" id="PF11700">
    <property type="entry name" value="ATG22"/>
    <property type="match status" value="1"/>
</dbReference>
<dbReference type="AlphaFoldDB" id="A0A367GT77"/>
<feature type="transmembrane region" description="Helical" evidence="6">
    <location>
        <begin position="21"/>
        <end position="39"/>
    </location>
</feature>
<feature type="transmembrane region" description="Helical" evidence="6">
    <location>
        <begin position="283"/>
        <end position="301"/>
    </location>
</feature>
<comment type="subcellular location">
    <subcellularLocation>
        <location evidence="1">Endomembrane system</location>
        <topology evidence="1">Multi-pass membrane protein</topology>
    </subcellularLocation>
</comment>
<feature type="domain" description="Major facilitator superfamily (MFS) profile" evidence="7">
    <location>
        <begin position="246"/>
        <end position="439"/>
    </location>
</feature>
<organism evidence="8 9">
    <name type="scientific">Mucilaginibacter hurinus</name>
    <dbReference type="NCBI Taxonomy" id="2201324"/>
    <lineage>
        <taxon>Bacteria</taxon>
        <taxon>Pseudomonadati</taxon>
        <taxon>Bacteroidota</taxon>
        <taxon>Sphingobacteriia</taxon>
        <taxon>Sphingobacteriales</taxon>
        <taxon>Sphingobacteriaceae</taxon>
        <taxon>Mucilaginibacter</taxon>
    </lineage>
</organism>
<evidence type="ECO:0000313" key="9">
    <source>
        <dbReference type="Proteomes" id="UP000253209"/>
    </source>
</evidence>
<feature type="transmembrane region" description="Helical" evidence="6">
    <location>
        <begin position="59"/>
        <end position="80"/>
    </location>
</feature>
<evidence type="ECO:0000256" key="5">
    <source>
        <dbReference type="ARBA" id="ARBA00023136"/>
    </source>
</evidence>
<keyword evidence="9" id="KW-1185">Reference proteome</keyword>
<evidence type="ECO:0000256" key="4">
    <source>
        <dbReference type="ARBA" id="ARBA00022989"/>
    </source>
</evidence>
<evidence type="ECO:0000256" key="3">
    <source>
        <dbReference type="ARBA" id="ARBA00022692"/>
    </source>
</evidence>
<evidence type="ECO:0000256" key="1">
    <source>
        <dbReference type="ARBA" id="ARBA00004127"/>
    </source>
</evidence>
<gene>
    <name evidence="8" type="ORF">DJ568_03950</name>
</gene>
<reference evidence="8 9" key="1">
    <citation type="submission" date="2018-05" db="EMBL/GenBank/DDBJ databases">
        <title>Mucilaginibacter hurinus sp. nov., isolated from briquette warehouse soil.</title>
        <authorList>
            <person name="Choi L."/>
        </authorList>
    </citation>
    <scope>NUCLEOTIDE SEQUENCE [LARGE SCALE GENOMIC DNA]</scope>
    <source>
        <strain evidence="8 9">ZR32</strain>
    </source>
</reference>
<dbReference type="PANTHER" id="PTHR23519">
    <property type="entry name" value="AUTOPHAGY-RELATED PROTEIN 22"/>
    <property type="match status" value="1"/>
</dbReference>
<keyword evidence="5 6" id="KW-0472">Membrane</keyword>
<feature type="transmembrane region" description="Helical" evidence="6">
    <location>
        <begin position="192"/>
        <end position="212"/>
    </location>
</feature>
<evidence type="ECO:0000256" key="6">
    <source>
        <dbReference type="SAM" id="Phobius"/>
    </source>
</evidence>
<evidence type="ECO:0000313" key="8">
    <source>
        <dbReference type="EMBL" id="RCH55913.1"/>
    </source>
</evidence>
<feature type="transmembrane region" description="Helical" evidence="6">
    <location>
        <begin position="92"/>
        <end position="111"/>
    </location>
</feature>
<dbReference type="PROSITE" id="PS50850">
    <property type="entry name" value="MFS"/>
    <property type="match status" value="1"/>
</dbReference>
<evidence type="ECO:0000256" key="2">
    <source>
        <dbReference type="ARBA" id="ARBA00022448"/>
    </source>
</evidence>
<dbReference type="EMBL" id="QGDC01000002">
    <property type="protein sequence ID" value="RCH55913.1"/>
    <property type="molecule type" value="Genomic_DNA"/>
</dbReference>